<dbReference type="Proteomes" id="UP000234479">
    <property type="component" value="Unassembled WGS sequence"/>
</dbReference>
<name>A0A2N5D3F4_9CAUL</name>
<dbReference type="Gene3D" id="3.40.50.300">
    <property type="entry name" value="P-loop containing nucleotide triphosphate hydrolases"/>
    <property type="match status" value="1"/>
</dbReference>
<dbReference type="RefSeq" id="WP_101720002.1">
    <property type="nucleotide sequence ID" value="NZ_PJRS01000045.1"/>
</dbReference>
<dbReference type="SUPFAM" id="SSF52540">
    <property type="entry name" value="P-loop containing nucleoside triphosphate hydrolases"/>
    <property type="match status" value="1"/>
</dbReference>
<dbReference type="InterPro" id="IPR027417">
    <property type="entry name" value="P-loop_NTPase"/>
</dbReference>
<reference evidence="1 2" key="1">
    <citation type="submission" date="2017-12" db="EMBL/GenBank/DDBJ databases">
        <title>The genome sequence of Caulobacter sp. 410.</title>
        <authorList>
            <person name="Gao J."/>
            <person name="Mao X."/>
            <person name="Sun J."/>
        </authorList>
    </citation>
    <scope>NUCLEOTIDE SEQUENCE [LARGE SCALE GENOMIC DNA]</scope>
    <source>
        <strain evidence="1 2">410</strain>
    </source>
</reference>
<dbReference type="AlphaFoldDB" id="A0A2N5D3F4"/>
<organism evidence="1 2">
    <name type="scientific">Caulobacter zeae</name>
    <dbReference type="NCBI Taxonomy" id="2055137"/>
    <lineage>
        <taxon>Bacteria</taxon>
        <taxon>Pseudomonadati</taxon>
        <taxon>Pseudomonadota</taxon>
        <taxon>Alphaproteobacteria</taxon>
        <taxon>Caulobacterales</taxon>
        <taxon>Caulobacteraceae</taxon>
        <taxon>Caulobacter</taxon>
    </lineage>
</organism>
<dbReference type="EMBL" id="PJRS01000045">
    <property type="protein sequence ID" value="PLR20604.1"/>
    <property type="molecule type" value="Genomic_DNA"/>
</dbReference>
<comment type="caution">
    <text evidence="1">The sequence shown here is derived from an EMBL/GenBank/DDBJ whole genome shotgun (WGS) entry which is preliminary data.</text>
</comment>
<keyword evidence="2" id="KW-1185">Reference proteome</keyword>
<gene>
    <name evidence="1" type="ORF">SGCZBJ_21645</name>
</gene>
<accession>A0A2N5D3F4</accession>
<sequence length="382" mass="40452">MQLTADATRDLDVFMARLAEDVSACARLADHFRDEDFAHEAQALAAAWGLAAPGLTERLTRRGVVPRAVAPAAGWLPVAVSPGEDAVDWAFFGARRLEESFFGESVPKVWSAPLNRLLRLRTPLSALEGLAGPVPDGLVFHMSRCGSTLLGRMLGAPEGATVLSEAAPIDHVVRGDLPPDRKVALLRGVVAALGRARGAGDERLFLKLDCWHARFFDLFREAFPRTRWLHLYRAPAEVMVSHARSPGMQMVPQVVAPAVFGLAQPATPDADYQAAVLAAIGEAMLAAFAADGEGLLVNYETLPGAAAGRVLPHFGWAPDALESEAMTAAAAIDAKAPERAFRPDGAAKRAEVDPAIRAACAARLDDLHARLEAAGGPSTSSG</sequence>
<protein>
    <submittedName>
        <fullName evidence="1">Aspartyl beta-hydroxylase</fullName>
    </submittedName>
</protein>
<evidence type="ECO:0000313" key="2">
    <source>
        <dbReference type="Proteomes" id="UP000234479"/>
    </source>
</evidence>
<proteinExistence type="predicted"/>
<evidence type="ECO:0000313" key="1">
    <source>
        <dbReference type="EMBL" id="PLR20604.1"/>
    </source>
</evidence>